<gene>
    <name evidence="8" type="ORF">CYMTET_29274</name>
</gene>
<reference evidence="8 9" key="1">
    <citation type="journal article" date="2015" name="Genome Biol. Evol.">
        <title>Comparative Genomics of a Bacterivorous Green Alga Reveals Evolutionary Causalities and Consequences of Phago-Mixotrophic Mode of Nutrition.</title>
        <authorList>
            <person name="Burns J.A."/>
            <person name="Paasch A."/>
            <person name="Narechania A."/>
            <person name="Kim E."/>
        </authorList>
    </citation>
    <scope>NUCLEOTIDE SEQUENCE [LARGE SCALE GENOMIC DNA]</scope>
    <source>
        <strain evidence="8 9">PLY_AMNH</strain>
    </source>
</reference>
<dbReference type="GO" id="GO:0005634">
    <property type="term" value="C:nucleus"/>
    <property type="evidence" value="ECO:0007669"/>
    <property type="project" value="UniProtKB-SubCell"/>
</dbReference>
<accession>A0AAE0FLK6</accession>
<dbReference type="AlphaFoldDB" id="A0AAE0FLK6"/>
<evidence type="ECO:0000313" key="8">
    <source>
        <dbReference type="EMBL" id="KAK3261838.1"/>
    </source>
</evidence>
<dbReference type="SUPFAM" id="SSF52113">
    <property type="entry name" value="BRCT domain"/>
    <property type="match status" value="1"/>
</dbReference>
<dbReference type="EC" id="3.1.3.16" evidence="2"/>
<dbReference type="GO" id="GO:0008420">
    <property type="term" value="F:RNA polymerase II CTD heptapeptide repeat phosphatase activity"/>
    <property type="evidence" value="ECO:0007669"/>
    <property type="project" value="InterPro"/>
</dbReference>
<evidence type="ECO:0000256" key="5">
    <source>
        <dbReference type="ARBA" id="ARBA00047761"/>
    </source>
</evidence>
<proteinExistence type="predicted"/>
<comment type="caution">
    <text evidence="8">The sequence shown here is derived from an EMBL/GenBank/DDBJ whole genome shotgun (WGS) entry which is preliminary data.</text>
</comment>
<keyword evidence="3" id="KW-0378">Hydrolase</keyword>
<evidence type="ECO:0000313" key="9">
    <source>
        <dbReference type="Proteomes" id="UP001190700"/>
    </source>
</evidence>
<dbReference type="Pfam" id="PF12738">
    <property type="entry name" value="PTCB-BRCT"/>
    <property type="match status" value="1"/>
</dbReference>
<comment type="subcellular location">
    <subcellularLocation>
        <location evidence="1">Nucleus</location>
    </subcellularLocation>
</comment>
<dbReference type="InterPro" id="IPR036420">
    <property type="entry name" value="BRCT_dom_sf"/>
</dbReference>
<evidence type="ECO:0000256" key="2">
    <source>
        <dbReference type="ARBA" id="ARBA00013081"/>
    </source>
</evidence>
<evidence type="ECO:0000256" key="4">
    <source>
        <dbReference type="ARBA" id="ARBA00023242"/>
    </source>
</evidence>
<sequence length="165" mass="18554">MCRGRDESASCGTLPIVLQLLVRIWHRAQTCLSMKMDMVPSSSPVPEPMVDLRYCLAEEKKQVLLGCKIVFSGALQERRQKWQGRDMDKRAAVEARKQLWALAVALGAECCTETNDAITHVVSSEKRSAKVKWGIDKNIPCVTPAWIHASATQWVRANEERYLLG</sequence>
<keyword evidence="4" id="KW-0539">Nucleus</keyword>
<evidence type="ECO:0000256" key="3">
    <source>
        <dbReference type="ARBA" id="ARBA00022801"/>
    </source>
</evidence>
<evidence type="ECO:0000259" key="7">
    <source>
        <dbReference type="PROSITE" id="PS50172"/>
    </source>
</evidence>
<protein>
    <recommendedName>
        <fullName evidence="2">protein-serine/threonine phosphatase</fullName>
        <ecNumber evidence="2">3.1.3.16</ecNumber>
    </recommendedName>
</protein>
<name>A0AAE0FLK6_9CHLO</name>
<comment type="catalytic activity">
    <reaction evidence="6">
        <text>O-phospho-L-threonyl-[protein] + H2O = L-threonyl-[protein] + phosphate</text>
        <dbReference type="Rhea" id="RHEA:47004"/>
        <dbReference type="Rhea" id="RHEA-COMP:11060"/>
        <dbReference type="Rhea" id="RHEA-COMP:11605"/>
        <dbReference type="ChEBI" id="CHEBI:15377"/>
        <dbReference type="ChEBI" id="CHEBI:30013"/>
        <dbReference type="ChEBI" id="CHEBI:43474"/>
        <dbReference type="ChEBI" id="CHEBI:61977"/>
        <dbReference type="EC" id="3.1.3.16"/>
    </reaction>
</comment>
<comment type="catalytic activity">
    <reaction evidence="5">
        <text>O-phospho-L-seryl-[protein] + H2O = L-seryl-[protein] + phosphate</text>
        <dbReference type="Rhea" id="RHEA:20629"/>
        <dbReference type="Rhea" id="RHEA-COMP:9863"/>
        <dbReference type="Rhea" id="RHEA-COMP:11604"/>
        <dbReference type="ChEBI" id="CHEBI:15377"/>
        <dbReference type="ChEBI" id="CHEBI:29999"/>
        <dbReference type="ChEBI" id="CHEBI:43474"/>
        <dbReference type="ChEBI" id="CHEBI:83421"/>
        <dbReference type="EC" id="3.1.3.16"/>
    </reaction>
</comment>
<organism evidence="8 9">
    <name type="scientific">Cymbomonas tetramitiformis</name>
    <dbReference type="NCBI Taxonomy" id="36881"/>
    <lineage>
        <taxon>Eukaryota</taxon>
        <taxon>Viridiplantae</taxon>
        <taxon>Chlorophyta</taxon>
        <taxon>Pyramimonadophyceae</taxon>
        <taxon>Pyramimonadales</taxon>
        <taxon>Pyramimonadaceae</taxon>
        <taxon>Cymbomonas</taxon>
    </lineage>
</organism>
<dbReference type="InterPro" id="IPR039189">
    <property type="entry name" value="Fcp1"/>
</dbReference>
<evidence type="ECO:0000256" key="1">
    <source>
        <dbReference type="ARBA" id="ARBA00004123"/>
    </source>
</evidence>
<dbReference type="InterPro" id="IPR001357">
    <property type="entry name" value="BRCT_dom"/>
</dbReference>
<feature type="domain" description="BRCT" evidence="7">
    <location>
        <begin position="59"/>
        <end position="164"/>
    </location>
</feature>
<evidence type="ECO:0000256" key="6">
    <source>
        <dbReference type="ARBA" id="ARBA00048336"/>
    </source>
</evidence>
<dbReference type="PANTHER" id="PTHR23081:SF36">
    <property type="entry name" value="RNA POLYMERASE II SUBUNIT A C-TERMINAL DOMAIN PHOSPHATASE"/>
    <property type="match status" value="1"/>
</dbReference>
<dbReference type="Proteomes" id="UP001190700">
    <property type="component" value="Unassembled WGS sequence"/>
</dbReference>
<keyword evidence="9" id="KW-1185">Reference proteome</keyword>
<dbReference type="Gene3D" id="3.40.50.10190">
    <property type="entry name" value="BRCT domain"/>
    <property type="match status" value="1"/>
</dbReference>
<dbReference type="SMART" id="SM00292">
    <property type="entry name" value="BRCT"/>
    <property type="match status" value="1"/>
</dbReference>
<dbReference type="PROSITE" id="PS50172">
    <property type="entry name" value="BRCT"/>
    <property type="match status" value="1"/>
</dbReference>
<dbReference type="EMBL" id="LGRX02016622">
    <property type="protein sequence ID" value="KAK3261838.1"/>
    <property type="molecule type" value="Genomic_DNA"/>
</dbReference>
<dbReference type="PANTHER" id="PTHR23081">
    <property type="entry name" value="RNA POLYMERASE II CTD PHOSPHATASE"/>
    <property type="match status" value="1"/>
</dbReference>